<dbReference type="InterPro" id="IPR001932">
    <property type="entry name" value="PPM-type_phosphatase-like_dom"/>
</dbReference>
<reference evidence="3" key="1">
    <citation type="submission" date="2016-11" db="EMBL/GenBank/DDBJ databases">
        <authorList>
            <person name="Varghese N."/>
            <person name="Submissions S."/>
        </authorList>
    </citation>
    <scope>NUCLEOTIDE SEQUENCE [LARGE SCALE GENOMIC DNA]</scope>
    <source>
        <strain evidence="3">DSM 2635</strain>
    </source>
</reference>
<dbReference type="Pfam" id="PF13672">
    <property type="entry name" value="PP2C_2"/>
    <property type="match status" value="1"/>
</dbReference>
<evidence type="ECO:0000313" key="3">
    <source>
        <dbReference type="Proteomes" id="UP000243255"/>
    </source>
</evidence>
<feature type="domain" description="PPM-type phosphatase" evidence="1">
    <location>
        <begin position="11"/>
        <end position="225"/>
    </location>
</feature>
<evidence type="ECO:0000313" key="2">
    <source>
        <dbReference type="EMBL" id="SHG86328.1"/>
    </source>
</evidence>
<dbReference type="Proteomes" id="UP000243255">
    <property type="component" value="Unassembled WGS sequence"/>
</dbReference>
<proteinExistence type="predicted"/>
<dbReference type="InterPro" id="IPR036457">
    <property type="entry name" value="PPM-type-like_dom_sf"/>
</dbReference>
<dbReference type="STRING" id="1121321.SAMN04488530_10966"/>
<organism evidence="2 3">
    <name type="scientific">Asaccharospora irregularis DSM 2635</name>
    <dbReference type="NCBI Taxonomy" id="1121321"/>
    <lineage>
        <taxon>Bacteria</taxon>
        <taxon>Bacillati</taxon>
        <taxon>Bacillota</taxon>
        <taxon>Clostridia</taxon>
        <taxon>Peptostreptococcales</taxon>
        <taxon>Peptostreptococcaceae</taxon>
        <taxon>Asaccharospora</taxon>
    </lineage>
</organism>
<keyword evidence="3" id="KW-1185">Reference proteome</keyword>
<accession>A0A1M5N9Z4</accession>
<sequence length="259" mass="30378">MEYKIYESSITGYKNILKGNKSQDHIEYKISRDYIIAAVADGHSTDFFEYSKEGANFACMAAIDVLENYICKYKGEINYIEESIEKKEIQRDIYEKWVYLVECHHNKIKPIVENVKHIKYGTTLSAILITNDFKIYLKLGDSSIIIRKENIYKNVFKHEYINNIVDSMSDSMSWKKMKTYIEKGIDKSKSQWVILFTDGFENSFVSNEDMLGSLDKTIYEYTKNIFSKKKLLEGYEKYLMKLSKNSTLDDISILFINII</sequence>
<dbReference type="EMBL" id="FQWX01000009">
    <property type="protein sequence ID" value="SHG86328.1"/>
    <property type="molecule type" value="Genomic_DNA"/>
</dbReference>
<dbReference type="AlphaFoldDB" id="A0A1M5N9Z4"/>
<dbReference type="RefSeq" id="WP_073125214.1">
    <property type="nucleotide sequence ID" value="NZ_BAABCH010000102.1"/>
</dbReference>
<dbReference type="OrthoDB" id="1748331at2"/>
<protein>
    <submittedName>
        <fullName evidence="2">Protein phosphatase 2C</fullName>
    </submittedName>
</protein>
<dbReference type="Gene3D" id="3.60.40.10">
    <property type="entry name" value="PPM-type phosphatase domain"/>
    <property type="match status" value="1"/>
</dbReference>
<evidence type="ECO:0000259" key="1">
    <source>
        <dbReference type="Pfam" id="PF13672"/>
    </source>
</evidence>
<name>A0A1M5N9Z4_9FIRM</name>
<gene>
    <name evidence="2" type="ORF">SAMN04488530_10966</name>
</gene>
<dbReference type="SUPFAM" id="SSF81606">
    <property type="entry name" value="PP2C-like"/>
    <property type="match status" value="1"/>
</dbReference>